<feature type="domain" description="Heterokaryon incompatibility" evidence="1">
    <location>
        <begin position="198"/>
        <end position="349"/>
    </location>
</feature>
<proteinExistence type="predicted"/>
<dbReference type="EMBL" id="JABFAI010000026">
    <property type="protein sequence ID" value="KAF4960201.1"/>
    <property type="molecule type" value="Genomic_DNA"/>
</dbReference>
<organism evidence="2 3">
    <name type="scientific">Fusarium gaditjirri</name>
    <dbReference type="NCBI Taxonomy" id="282569"/>
    <lineage>
        <taxon>Eukaryota</taxon>
        <taxon>Fungi</taxon>
        <taxon>Dikarya</taxon>
        <taxon>Ascomycota</taxon>
        <taxon>Pezizomycotina</taxon>
        <taxon>Sordariomycetes</taxon>
        <taxon>Hypocreomycetidae</taxon>
        <taxon>Hypocreales</taxon>
        <taxon>Nectriaceae</taxon>
        <taxon>Fusarium</taxon>
        <taxon>Fusarium nisikadoi species complex</taxon>
    </lineage>
</organism>
<dbReference type="PANTHER" id="PTHR33112">
    <property type="entry name" value="DOMAIN PROTEIN, PUTATIVE-RELATED"/>
    <property type="match status" value="1"/>
</dbReference>
<dbReference type="InterPro" id="IPR010730">
    <property type="entry name" value="HET"/>
</dbReference>
<dbReference type="Pfam" id="PF06985">
    <property type="entry name" value="HET"/>
    <property type="match status" value="1"/>
</dbReference>
<accession>A0A8H4TLN8</accession>
<name>A0A8H4TLN8_9HYPO</name>
<comment type="caution">
    <text evidence="2">The sequence shown here is derived from an EMBL/GenBank/DDBJ whole genome shotgun (WGS) entry which is preliminary data.</text>
</comment>
<dbReference type="Proteomes" id="UP000604273">
    <property type="component" value="Unassembled WGS sequence"/>
</dbReference>
<evidence type="ECO:0000313" key="2">
    <source>
        <dbReference type="EMBL" id="KAF4960201.1"/>
    </source>
</evidence>
<dbReference type="AlphaFoldDB" id="A0A8H4TLN8"/>
<dbReference type="PANTHER" id="PTHR33112:SF16">
    <property type="entry name" value="HETEROKARYON INCOMPATIBILITY DOMAIN-CONTAINING PROTEIN"/>
    <property type="match status" value="1"/>
</dbReference>
<keyword evidence="3" id="KW-1185">Reference proteome</keyword>
<evidence type="ECO:0000259" key="1">
    <source>
        <dbReference type="Pfam" id="PF06985"/>
    </source>
</evidence>
<sequence>MSTPTSASGDLALPMTFLSVQAGTLCQFCRDDELIQPIRTRALSDLTQSSRYCELCAMWLRALEHSRQNLKVRGQVAALIQHPLEQDVDDVTLVILSSPERPTIVWPHVGHEWAALDTINIDDAHEINLKPLPGSDQDEATWRSVREWLDRCEKYHKDCKHKNESAWKPTRLLYVCNTQVALQVRLVESRDIPDGTEYLTLSHCADAGGTLQLTRSNIEAFKHSIPIDELPRVFVDACNTAKRLGHEYLWIGALCIIQDDPADWQHEVGCMASTYGNSWLNLSAGGDNVARHGLFCPSDKQAGRPWYPVSVHREWGDGLPSNYCISEYHNLWEGISDSELNLGAWALQERVLAPRVLHLGLEQVALECSSNAVCERLPYGDPTIRHDTSILTSLKKFVLGARNRNLSFLTLENAFRNWNQVVKAYSQGQLKVATDKLVALSGLIDVFYPVFQHMVESEDQDEHVQGRHDMQTQVDSSCHRSPGLFLAGLWRPYVERQLVWRAMSRKYSFEYDGNSPSAPGKRYDEYIAPTWSWCSVKDAVIEPQEARSVDIYFTKVIDANIVPRGKLNQATHSSGLRYCSSPGSFLRLRCSYLPIVELGPVNGMKLMNFEASTRERGRGVEAIYVRSKNYWDVEFSQEAINCNSPIAIPVFANMAYYTNPVHCLILDESQGENGSKWYIRVGAFVITRPEDVQRFWKGIEDFDQRVPEECERHDGLYRFKELGRSKSTYVKMVEVLQRVVEIR</sequence>
<gene>
    <name evidence="2" type="ORF">FGADI_1221</name>
</gene>
<evidence type="ECO:0000313" key="3">
    <source>
        <dbReference type="Proteomes" id="UP000604273"/>
    </source>
</evidence>
<dbReference type="OrthoDB" id="5362512at2759"/>
<protein>
    <recommendedName>
        <fullName evidence="1">Heterokaryon incompatibility domain-containing protein</fullName>
    </recommendedName>
</protein>
<reference evidence="2" key="2">
    <citation type="submission" date="2020-05" db="EMBL/GenBank/DDBJ databases">
        <authorList>
            <person name="Kim H.-S."/>
            <person name="Proctor R.H."/>
            <person name="Brown D.W."/>
        </authorList>
    </citation>
    <scope>NUCLEOTIDE SEQUENCE</scope>
    <source>
        <strain evidence="2">NRRL 45417</strain>
    </source>
</reference>
<reference evidence="2" key="1">
    <citation type="journal article" date="2020" name="BMC Genomics">
        <title>Correction to: Identification and distribution of gene clusters required for synthesis of sphingolipid metabolism inhibitors in diverse species of the filamentous fungus Fusarium.</title>
        <authorList>
            <person name="Kim H.S."/>
            <person name="Lohmar J.M."/>
            <person name="Busman M."/>
            <person name="Brown D.W."/>
            <person name="Naumann T.A."/>
            <person name="Divon H.H."/>
            <person name="Lysoe E."/>
            <person name="Uhlig S."/>
            <person name="Proctor R.H."/>
        </authorList>
    </citation>
    <scope>NUCLEOTIDE SEQUENCE</scope>
    <source>
        <strain evidence="2">NRRL 45417</strain>
    </source>
</reference>